<name>A0A8J5X3Z4_DIALT</name>
<dbReference type="InterPro" id="IPR018881">
    <property type="entry name" value="C2orf69_mit"/>
</dbReference>
<sequence length="289" mass="29603">MASASASAPALGVYRTAVHGLPSEVLHLRARVARAARHVLFFPGDVQMRRAEMAADLRGGTDEWQRFSLDDSLPALQAAFGADAHVWCLRPARMVYQFACYQQFASVNLLGAAEYKPDAARAGTGIAAVFAAAAEQAEAAGELRAGEGAALPLALVGFSKGVVVLNQLAAELGAREPAACALVARVAELHFVDGGNGAERGAFPLGAAALDALAGAGTRLRIACHSTPYMLRSAKQPWGAAVEVLDYFAHEPPSLARHFEALGAMRVGGRAGGGAAAAPAAGGGDGPPV</sequence>
<dbReference type="PANTHER" id="PTHR31296:SF1">
    <property type="entry name" value="MITOCHONDRIAL PROTEIN C2ORF69"/>
    <property type="match status" value="1"/>
</dbReference>
<gene>
    <name evidence="1" type="ORF">KFE25_005220</name>
</gene>
<proteinExistence type="predicted"/>
<dbReference type="AlphaFoldDB" id="A0A8J5X3Z4"/>
<accession>A0A8J5X3Z4</accession>
<dbReference type="OrthoDB" id="419333at2759"/>
<keyword evidence="2" id="KW-1185">Reference proteome</keyword>
<comment type="caution">
    <text evidence="1">The sequence shown here is derived from an EMBL/GenBank/DDBJ whole genome shotgun (WGS) entry which is preliminary data.</text>
</comment>
<dbReference type="OMA" id="DIMSCHP"/>
<dbReference type="Proteomes" id="UP000751190">
    <property type="component" value="Unassembled WGS sequence"/>
</dbReference>
<organism evidence="1 2">
    <name type="scientific">Diacronema lutheri</name>
    <name type="common">Unicellular marine alga</name>
    <name type="synonym">Monochrysis lutheri</name>
    <dbReference type="NCBI Taxonomy" id="2081491"/>
    <lineage>
        <taxon>Eukaryota</taxon>
        <taxon>Haptista</taxon>
        <taxon>Haptophyta</taxon>
        <taxon>Pavlovophyceae</taxon>
        <taxon>Pavlovales</taxon>
        <taxon>Pavlovaceae</taxon>
        <taxon>Diacronema</taxon>
    </lineage>
</organism>
<dbReference type="GO" id="GO:0005739">
    <property type="term" value="C:mitochondrion"/>
    <property type="evidence" value="ECO:0007669"/>
    <property type="project" value="TreeGrafter"/>
</dbReference>
<reference evidence="1" key="1">
    <citation type="submission" date="2021-05" db="EMBL/GenBank/DDBJ databases">
        <title>The genome of the haptophyte Pavlova lutheri (Diacronema luteri, Pavlovales) - a model for lipid biosynthesis in eukaryotic algae.</title>
        <authorList>
            <person name="Hulatt C.J."/>
            <person name="Posewitz M.C."/>
        </authorList>
    </citation>
    <scope>NUCLEOTIDE SEQUENCE</scope>
    <source>
        <strain evidence="1">NIVA-4/92</strain>
    </source>
</reference>
<evidence type="ECO:0000313" key="2">
    <source>
        <dbReference type="Proteomes" id="UP000751190"/>
    </source>
</evidence>
<protein>
    <submittedName>
        <fullName evidence="1">Uncharacterized protein</fullName>
    </submittedName>
</protein>
<dbReference type="Pfam" id="PF10561">
    <property type="entry name" value="C2orf69"/>
    <property type="match status" value="2"/>
</dbReference>
<evidence type="ECO:0000313" key="1">
    <source>
        <dbReference type="EMBL" id="KAG8458793.1"/>
    </source>
</evidence>
<dbReference type="EMBL" id="JAGTXO010000047">
    <property type="protein sequence ID" value="KAG8458793.1"/>
    <property type="molecule type" value="Genomic_DNA"/>
</dbReference>
<dbReference type="PANTHER" id="PTHR31296">
    <property type="entry name" value="UPF0565 PROTEIN C2ORF69"/>
    <property type="match status" value="1"/>
</dbReference>